<dbReference type="STRING" id="1814289.SAMN05216410_1500"/>
<evidence type="ECO:0008006" key="4">
    <source>
        <dbReference type="Google" id="ProtNLM"/>
    </source>
</evidence>
<dbReference type="EMBL" id="FMYH01000002">
    <property type="protein sequence ID" value="SDC25925.1"/>
    <property type="molecule type" value="Genomic_DNA"/>
</dbReference>
<evidence type="ECO:0000313" key="3">
    <source>
        <dbReference type="Proteomes" id="UP000199039"/>
    </source>
</evidence>
<organism evidence="2 3">
    <name type="scientific">Sanguibacter gelidistatuariae</name>
    <dbReference type="NCBI Taxonomy" id="1814289"/>
    <lineage>
        <taxon>Bacteria</taxon>
        <taxon>Bacillati</taxon>
        <taxon>Actinomycetota</taxon>
        <taxon>Actinomycetes</taxon>
        <taxon>Micrococcales</taxon>
        <taxon>Sanguibacteraceae</taxon>
        <taxon>Sanguibacter</taxon>
    </lineage>
</organism>
<evidence type="ECO:0000313" key="2">
    <source>
        <dbReference type="EMBL" id="SDC25925.1"/>
    </source>
</evidence>
<keyword evidence="1" id="KW-0472">Membrane</keyword>
<keyword evidence="3" id="KW-1185">Reference proteome</keyword>
<feature type="transmembrane region" description="Helical" evidence="1">
    <location>
        <begin position="199"/>
        <end position="220"/>
    </location>
</feature>
<dbReference type="AlphaFoldDB" id="A0A1G6K5P1"/>
<feature type="transmembrane region" description="Helical" evidence="1">
    <location>
        <begin position="45"/>
        <end position="66"/>
    </location>
</feature>
<evidence type="ECO:0000256" key="1">
    <source>
        <dbReference type="SAM" id="Phobius"/>
    </source>
</evidence>
<keyword evidence="1" id="KW-0812">Transmembrane</keyword>
<dbReference type="RefSeq" id="WP_093182066.1">
    <property type="nucleotide sequence ID" value="NZ_FMYH01000002.1"/>
</dbReference>
<protein>
    <recommendedName>
        <fullName evidence="4">DUF1345 domain-containing protein</fullName>
    </recommendedName>
</protein>
<name>A0A1G6K5P1_9MICO</name>
<proteinExistence type="predicted"/>
<keyword evidence="1" id="KW-1133">Transmembrane helix</keyword>
<feature type="transmembrane region" description="Helical" evidence="1">
    <location>
        <begin position="108"/>
        <end position="131"/>
    </location>
</feature>
<reference evidence="2 3" key="1">
    <citation type="submission" date="2016-09" db="EMBL/GenBank/DDBJ databases">
        <authorList>
            <person name="Capua I."/>
            <person name="De Benedictis P."/>
            <person name="Joannis T."/>
            <person name="Lombin L.H."/>
            <person name="Cattoli G."/>
        </authorList>
    </citation>
    <scope>NUCLEOTIDE SEQUENCE [LARGE SCALE GENOMIC DNA]</scope>
    <source>
        <strain evidence="2 3">ISLP-3</strain>
    </source>
</reference>
<dbReference type="OrthoDB" id="5402524at2"/>
<accession>A0A1G6K5P1</accession>
<feature type="transmembrane region" description="Helical" evidence="1">
    <location>
        <begin position="78"/>
        <end position="96"/>
    </location>
</feature>
<sequence>MTDDDPVVEDTAPPAEHRWPMAVATLAAGGLHQLLPKEFLVSPRWVFPAFLLVFLGVLVAGDPGLIDRQRPWLKVTTGLMIMSIAVANAVTAIRLVKGILWGASFDSAGLLLAVGAIVWTTNVIIFALWFWDFDGGGASARAASRHRVGVAFLFPEMANSDLVPPRWAPQFVDYLALSFNTATAFGPTDVSALRRSAKLMVIAESAISLALATLVVARAVNIM</sequence>
<gene>
    <name evidence="2" type="ORF">SAMN05216410_1500</name>
</gene>
<dbReference type="Proteomes" id="UP000199039">
    <property type="component" value="Unassembled WGS sequence"/>
</dbReference>